<dbReference type="InterPro" id="IPR000716">
    <property type="entry name" value="Thyroglobulin_1"/>
</dbReference>
<keyword evidence="6" id="KW-1133">Transmembrane helix</keyword>
<feature type="domain" description="Thyroglobulin type-1" evidence="7">
    <location>
        <begin position="1098"/>
        <end position="1175"/>
    </location>
</feature>
<feature type="transmembrane region" description="Helical" evidence="6">
    <location>
        <begin position="41"/>
        <end position="60"/>
    </location>
</feature>
<dbReference type="SMART" id="SM00274">
    <property type="entry name" value="FOLN"/>
    <property type="match status" value="5"/>
</dbReference>
<dbReference type="GO" id="GO:0005604">
    <property type="term" value="C:basement membrane"/>
    <property type="evidence" value="ECO:0007669"/>
    <property type="project" value="TreeGrafter"/>
</dbReference>
<dbReference type="Gene3D" id="2.10.22.10">
    <property type="entry name" value="Antistasin, domain 1"/>
    <property type="match status" value="3"/>
</dbReference>
<keyword evidence="3" id="KW-0677">Repeat</keyword>
<feature type="domain" description="Thyroglobulin type-1" evidence="7">
    <location>
        <begin position="80"/>
        <end position="153"/>
    </location>
</feature>
<dbReference type="InterPro" id="IPR008197">
    <property type="entry name" value="WAP_dom"/>
</dbReference>
<dbReference type="SMART" id="SM00211">
    <property type="entry name" value="TY"/>
    <property type="match status" value="6"/>
</dbReference>
<dbReference type="Gene3D" id="4.10.800.10">
    <property type="entry name" value="Thyroglobulin type-1"/>
    <property type="match status" value="6"/>
</dbReference>
<protein>
    <submittedName>
        <fullName evidence="10">CSON012570 protein</fullName>
    </submittedName>
</protein>
<feature type="domain" description="Thyroglobulin type-1" evidence="7">
    <location>
        <begin position="329"/>
        <end position="398"/>
    </location>
</feature>
<feature type="disulfide bond" evidence="5">
    <location>
        <begin position="368"/>
        <end position="375"/>
    </location>
</feature>
<evidence type="ECO:0000256" key="3">
    <source>
        <dbReference type="ARBA" id="ARBA00022737"/>
    </source>
</evidence>
<comment type="caution">
    <text evidence="5">Lacks conserved residue(s) required for the propagation of feature annotation.</text>
</comment>
<dbReference type="PROSITE" id="PS00484">
    <property type="entry name" value="THYROGLOBULIN_1_1"/>
    <property type="match status" value="2"/>
</dbReference>
<dbReference type="GO" id="GO:0007160">
    <property type="term" value="P:cell-matrix adhesion"/>
    <property type="evidence" value="ECO:0007669"/>
    <property type="project" value="TreeGrafter"/>
</dbReference>
<dbReference type="InterPro" id="IPR036857">
    <property type="entry name" value="Thyroglobulin_1_sf"/>
</dbReference>
<evidence type="ECO:0000259" key="9">
    <source>
        <dbReference type="PROSITE" id="PS51390"/>
    </source>
</evidence>
<gene>
    <name evidence="10" type="primary">CSON012570</name>
</gene>
<dbReference type="SMART" id="SM00289">
    <property type="entry name" value="WR1"/>
    <property type="match status" value="3"/>
</dbReference>
<dbReference type="PANTHER" id="PTHR12352:SF3">
    <property type="entry name" value="NIDOGEN-2"/>
    <property type="match status" value="1"/>
</dbReference>
<feature type="domain" description="Antistasin-like" evidence="8">
    <location>
        <begin position="732"/>
        <end position="758"/>
    </location>
</feature>
<dbReference type="GO" id="GO:0004867">
    <property type="term" value="F:serine-type endopeptidase inhibitor activity"/>
    <property type="evidence" value="ECO:0007669"/>
    <property type="project" value="InterPro"/>
</dbReference>
<evidence type="ECO:0000256" key="2">
    <source>
        <dbReference type="ARBA" id="ARBA00022525"/>
    </source>
</evidence>
<evidence type="ECO:0000313" key="10">
    <source>
        <dbReference type="EMBL" id="SSX17347.1"/>
    </source>
</evidence>
<feature type="domain" description="Antistasin-like" evidence="8">
    <location>
        <begin position="416"/>
        <end position="441"/>
    </location>
</feature>
<dbReference type="PROSITE" id="PS51390">
    <property type="entry name" value="WAP"/>
    <property type="match status" value="2"/>
</dbReference>
<dbReference type="InterPro" id="IPR028150">
    <property type="entry name" value="Lustrin_cystein"/>
</dbReference>
<dbReference type="PANTHER" id="PTHR12352">
    <property type="entry name" value="SECRETED MODULAR CALCIUM-BINDING PROTEIN"/>
    <property type="match status" value="1"/>
</dbReference>
<dbReference type="InterPro" id="IPR011061">
    <property type="entry name" value="Hirudin/antistatin"/>
</dbReference>
<feature type="domain" description="Thyroglobulin type-1" evidence="7">
    <location>
        <begin position="846"/>
        <end position="914"/>
    </location>
</feature>
<dbReference type="SUPFAM" id="SSF57262">
    <property type="entry name" value="Leech antihemostatic proteins"/>
    <property type="match status" value="2"/>
</dbReference>
<dbReference type="SUPFAM" id="SSF57256">
    <property type="entry name" value="Elafin-like"/>
    <property type="match status" value="1"/>
</dbReference>
<keyword evidence="4 5" id="KW-1015">Disulfide bond</keyword>
<dbReference type="OMA" id="MFCPSGF"/>
<dbReference type="CDD" id="cd00191">
    <property type="entry name" value="TY"/>
    <property type="match status" value="3"/>
</dbReference>
<dbReference type="PROSITE" id="PS51252">
    <property type="entry name" value="ANTISTASIN"/>
    <property type="match status" value="3"/>
</dbReference>
<evidence type="ECO:0000259" key="8">
    <source>
        <dbReference type="PROSITE" id="PS51252"/>
    </source>
</evidence>
<dbReference type="InterPro" id="IPR036645">
    <property type="entry name" value="Elafin-like_sf"/>
</dbReference>
<dbReference type="Pfam" id="PF14625">
    <property type="entry name" value="Lustrin_cystein"/>
    <property type="match status" value="2"/>
</dbReference>
<dbReference type="CDD" id="cd00199">
    <property type="entry name" value="WAP"/>
    <property type="match status" value="2"/>
</dbReference>
<dbReference type="Pfam" id="PF00086">
    <property type="entry name" value="Thyroglobulin_1"/>
    <property type="match status" value="5"/>
</dbReference>
<evidence type="ECO:0000256" key="6">
    <source>
        <dbReference type="SAM" id="Phobius"/>
    </source>
</evidence>
<feature type="domain" description="Thyroglobulin type-1" evidence="7">
    <location>
        <begin position="1266"/>
        <end position="1321"/>
    </location>
</feature>
<feature type="domain" description="Thyroglobulin type-1" evidence="7">
    <location>
        <begin position="572"/>
        <end position="732"/>
    </location>
</feature>
<feature type="domain" description="WAP" evidence="9">
    <location>
        <begin position="792"/>
        <end position="844"/>
    </location>
</feature>
<feature type="disulfide bond" evidence="5">
    <location>
        <begin position="894"/>
        <end position="914"/>
    </location>
</feature>
<dbReference type="SUPFAM" id="SSF57610">
    <property type="entry name" value="Thyroglobulin type-1 domain"/>
    <property type="match status" value="6"/>
</dbReference>
<dbReference type="Pfam" id="PF02822">
    <property type="entry name" value="Antistasin"/>
    <property type="match status" value="3"/>
</dbReference>
<feature type="disulfide bond" evidence="5">
    <location>
        <begin position="1155"/>
        <end position="1175"/>
    </location>
</feature>
<dbReference type="InterPro" id="IPR051950">
    <property type="entry name" value="Dev_reg/Prot_inhib"/>
</dbReference>
<feature type="domain" description="Antistasin-like" evidence="8">
    <location>
        <begin position="159"/>
        <end position="185"/>
    </location>
</feature>
<accession>A0A336LLW0</accession>
<dbReference type="VEuPathDB" id="VectorBase:CSON012570"/>
<keyword evidence="2" id="KW-0964">Secreted</keyword>
<feature type="domain" description="WAP" evidence="9">
    <location>
        <begin position="277"/>
        <end position="327"/>
    </location>
</feature>
<dbReference type="GO" id="GO:0005615">
    <property type="term" value="C:extracellular space"/>
    <property type="evidence" value="ECO:0007669"/>
    <property type="project" value="TreeGrafter"/>
</dbReference>
<evidence type="ECO:0000259" key="7">
    <source>
        <dbReference type="PROSITE" id="PS51162"/>
    </source>
</evidence>
<evidence type="ECO:0000256" key="5">
    <source>
        <dbReference type="PROSITE-ProRule" id="PRU00500"/>
    </source>
</evidence>
<dbReference type="InterPro" id="IPR006150">
    <property type="entry name" value="Cys_repeat_1"/>
</dbReference>
<comment type="subcellular location">
    <subcellularLocation>
        <location evidence="1">Secreted</location>
    </subcellularLocation>
</comment>
<name>A0A336LLW0_CULSO</name>
<keyword evidence="6" id="KW-0472">Membrane</keyword>
<evidence type="ECO:0000256" key="4">
    <source>
        <dbReference type="ARBA" id="ARBA00023157"/>
    </source>
</evidence>
<dbReference type="SMART" id="SM00217">
    <property type="entry name" value="WAP"/>
    <property type="match status" value="2"/>
</dbReference>
<dbReference type="Gene3D" id="4.10.75.10">
    <property type="entry name" value="Elafin-like"/>
    <property type="match status" value="2"/>
</dbReference>
<dbReference type="InterPro" id="IPR003645">
    <property type="entry name" value="Fol_N"/>
</dbReference>
<dbReference type="EMBL" id="UFQT01000005">
    <property type="protein sequence ID" value="SSX17347.1"/>
    <property type="molecule type" value="Genomic_DNA"/>
</dbReference>
<organism evidence="10">
    <name type="scientific">Culicoides sonorensis</name>
    <name type="common">Biting midge</name>
    <dbReference type="NCBI Taxonomy" id="179676"/>
    <lineage>
        <taxon>Eukaryota</taxon>
        <taxon>Metazoa</taxon>
        <taxon>Ecdysozoa</taxon>
        <taxon>Arthropoda</taxon>
        <taxon>Hexapoda</taxon>
        <taxon>Insecta</taxon>
        <taxon>Pterygota</taxon>
        <taxon>Neoptera</taxon>
        <taxon>Endopterygota</taxon>
        <taxon>Diptera</taxon>
        <taxon>Nematocera</taxon>
        <taxon>Chironomoidea</taxon>
        <taxon>Ceratopogonidae</taxon>
        <taxon>Ceratopogoninae</taxon>
        <taxon>Culicoides</taxon>
        <taxon>Monoculicoides</taxon>
    </lineage>
</organism>
<reference evidence="10" key="1">
    <citation type="submission" date="2018-07" db="EMBL/GenBank/DDBJ databases">
        <authorList>
            <person name="Quirk P.G."/>
            <person name="Krulwich T.A."/>
        </authorList>
    </citation>
    <scope>NUCLEOTIDE SEQUENCE</scope>
</reference>
<evidence type="ECO:0000256" key="1">
    <source>
        <dbReference type="ARBA" id="ARBA00004613"/>
    </source>
</evidence>
<dbReference type="Pfam" id="PF00095">
    <property type="entry name" value="WAP"/>
    <property type="match status" value="2"/>
</dbReference>
<proteinExistence type="predicted"/>
<keyword evidence="6" id="KW-0812">Transmembrane</keyword>
<sequence>MAKQNNNHNKSRNLIAINDKLATLTSSSSQKSNKVFRMLRTSNITILVLILIELVSISAATTDFSDRNYYSGSNENIDSLTACQHLRRAETRRAKSQGDNGSGVRIPKCARDGEFERIQCSNDIESSDECWCVDEYGQEISGTRTNDRNNVTCEVPTQCPESSCRMFCPAGFARDLRSGCQICKCRDPCEGLKCPRGTECQQENVKCRSEPCPPVPSCRKAKSLSDLCPYGQPMPINGEIRPFLCGLEPGKPQCPPMYKCLVQSGNDYGVCCPASINYEKPGMCPSGNGPMAINGQCGNTCRSDIECPQMQKCCYSPACGQACLQPMNITVCHQVKLLSEVLSINEREGRGYIPDCSGPNGNFANKQCSRNGLVCWCVEPINGNKIDGTMGAADMVNCENVQIPARSSSRSLDGGCDKHICAAVCEYGFKNDHNGCPTCECSEPCENFKCPMGTHCEVAIDPECYDSSLCSSEPVCKPNLVYSNPCEIGVPLADNATSELLYCHQALRESREYQQRSFWDEDSIESGARSLSNTIECPSNYECTKLHKEPGSVCCPQASQESMIEEEIDRQQSMCEYLRDFTERMEGTEEGMTLAITAPTCKSDGLYESMQCRRTIVKVKPSEEKKILENKSIREMRKLLAESRSNARHIRSAEGEPIQSERSAKIIDSMGSDLTEQSLVSKTRKRRPAADAIAIEIEECWCVDGFGTEIPKTRSDNTTIDYCNDLREELECLDVTCRMACDYGFVLDPVTRCPSCECRSPCDGVECGEGHECRIVEVSCENEYCPPVPACMPRKPGQCPYLVPPGYDNLESDSCDFECRSDYHCDGNKRCCSNGCGTQCVEPEFKTACQHLQSLQMHQAIELGVPAKDKYIAQCTEEGGFSTVQCGPGNVCWCVDEYGKEKSGTRTTAGRPNCEIMARSDCGIVSCPPCEHGYVIDENGCKTCQCKEPCKDISCPRGEQCELIKVECTDQQFCSLPICTPIRDSVCMEGLPFKIDGRELMCGPENDFDSCPSTHTCQIDPVTKRGVCCPKTRDSCFESLSSTCNKKQESGEIISKWRFSPKHNKCIPFTLPKHNTGSCQTKNMFDSDFACNAVCPVLSQCERLKLKNSLVAKRSGQASSAWFQPRCDEENGSWNPVQCLGDTKNDTMNMRVCWCADKKGAPIKGSLVKGAEPICNHRQARRRLDPGAQINDPFMEELIRQVTFLSDDTNLLGEGIEIEEEEHFETEQLITTMKAITEKLKTVSTTTTTTTTQAPSKSVTELPIPRTRCQAISEKASFDVSCDDMGAFVPTQCSNLKCWCVDEAGNQVTSAGTFMKGSKVCQFVPIDSVEIELLLKNEKRIKLVNLYDVIKKELSVILDSTPFNLRVKDNEDDTIIVKFDLLDERKVDQAYAMEEAIRKSSISLYNGYLMPEITDSMFIHKASNNTPTTSSLNGLPQNPFHTVVFILATTSAFIVSLFVIYVMLKKGKSVKNYETNKTFVPMNDKNLDYTSPIFVLSPEDKRSIKSQN</sequence>
<dbReference type="PROSITE" id="PS51162">
    <property type="entry name" value="THYROGLOBULIN_1_2"/>
    <property type="match status" value="6"/>
</dbReference>
<dbReference type="InterPro" id="IPR004094">
    <property type="entry name" value="Antistasin-like"/>
</dbReference>
<feature type="transmembrane region" description="Helical" evidence="6">
    <location>
        <begin position="1440"/>
        <end position="1464"/>
    </location>
</feature>